<comment type="caution">
    <text evidence="3">The sequence shown here is derived from an EMBL/GenBank/DDBJ whole genome shotgun (WGS) entry which is preliminary data.</text>
</comment>
<feature type="domain" description="Luciferase-like" evidence="2">
    <location>
        <begin position="47"/>
        <end position="340"/>
    </location>
</feature>
<dbReference type="PANTHER" id="PTHR43244:SF1">
    <property type="entry name" value="5,10-METHYLENETETRAHYDROMETHANOPTERIN REDUCTASE"/>
    <property type="match status" value="1"/>
</dbReference>
<dbReference type="SUPFAM" id="SSF51679">
    <property type="entry name" value="Bacterial luciferase-like"/>
    <property type="match status" value="1"/>
</dbReference>
<dbReference type="Gene3D" id="3.20.20.30">
    <property type="entry name" value="Luciferase-like domain"/>
    <property type="match status" value="1"/>
</dbReference>
<dbReference type="InterPro" id="IPR050564">
    <property type="entry name" value="F420-G6PD/mer"/>
</dbReference>
<accession>A0A7W7KDH5</accession>
<dbReference type="CDD" id="cd01097">
    <property type="entry name" value="Tetrahydromethanopterin_reductase"/>
    <property type="match status" value="1"/>
</dbReference>
<dbReference type="InterPro" id="IPR036661">
    <property type="entry name" value="Luciferase-like_sf"/>
</dbReference>
<gene>
    <name evidence="3" type="ORF">HNO88_003426</name>
</gene>
<name>A0A7W7KDH5_9SPHN</name>
<dbReference type="RefSeq" id="WP_246381902.1">
    <property type="nucleotide sequence ID" value="NZ_JACHLR010000016.1"/>
</dbReference>
<reference evidence="3 4" key="1">
    <citation type="submission" date="2020-08" db="EMBL/GenBank/DDBJ databases">
        <title>Functional genomics of gut bacteria from endangered species of beetles.</title>
        <authorList>
            <person name="Carlos-Shanley C."/>
        </authorList>
    </citation>
    <scope>NUCLEOTIDE SEQUENCE [LARGE SCALE GENOMIC DNA]</scope>
    <source>
        <strain evidence="3 4">S00245</strain>
    </source>
</reference>
<dbReference type="InterPro" id="IPR011251">
    <property type="entry name" value="Luciferase-like_dom"/>
</dbReference>
<sequence length="376" mass="41747">MPLNMPVQPAAFLRTTLPLGIDMVGEYDSGRYHSIWLPDHMVSFWPDSIWTPEFTELATISPSPHRHLDGMAVSAAAAVLTKNTPLATTVIDTVRRHPSLLAQSALTISHLSKGRFILGLGSGELENTVPYGFDFKKPVSRFEESIKVIKLLWHSDGPVDFEGEFYRLEHARLDTELYDGKAPEIWTGAAGPRMLGITGREADGWWPAGSYTPEDFAAKLKAILDAGDAVGRDMSHFTPALTQICLIGEEDEIDEMLTQPMVKSIIAMLNAKDLAQFGYEHPMGPDWHGIMDFDPHILTRERMIRFCKDLDTQMIRDIFPVGTPKQVAAKIKGFIDAGVRVYKLMEYGGMGGLRFSASSAAKVRETEDEIQRLVAA</sequence>
<proteinExistence type="predicted"/>
<protein>
    <submittedName>
        <fullName evidence="3">Phthiodiolone/phenolphthiodiolone dimycocerosates ketoreductase</fullName>
        <ecNumber evidence="3">1.2.-.-</ecNumber>
    </submittedName>
</protein>
<dbReference type="GO" id="GO:0016705">
    <property type="term" value="F:oxidoreductase activity, acting on paired donors, with incorporation or reduction of molecular oxygen"/>
    <property type="evidence" value="ECO:0007669"/>
    <property type="project" value="InterPro"/>
</dbReference>
<dbReference type="EC" id="1.2.-.-" evidence="3"/>
<evidence type="ECO:0000256" key="1">
    <source>
        <dbReference type="ARBA" id="ARBA00023002"/>
    </source>
</evidence>
<evidence type="ECO:0000313" key="3">
    <source>
        <dbReference type="EMBL" id="MBB4860088.1"/>
    </source>
</evidence>
<dbReference type="EMBL" id="JACHLR010000016">
    <property type="protein sequence ID" value="MBB4860088.1"/>
    <property type="molecule type" value="Genomic_DNA"/>
</dbReference>
<evidence type="ECO:0000259" key="2">
    <source>
        <dbReference type="Pfam" id="PF00296"/>
    </source>
</evidence>
<dbReference type="Pfam" id="PF00296">
    <property type="entry name" value="Bac_luciferase"/>
    <property type="match status" value="1"/>
</dbReference>
<dbReference type="Proteomes" id="UP000555448">
    <property type="component" value="Unassembled WGS sequence"/>
</dbReference>
<evidence type="ECO:0000313" key="4">
    <source>
        <dbReference type="Proteomes" id="UP000555448"/>
    </source>
</evidence>
<dbReference type="AlphaFoldDB" id="A0A7W7KDH5"/>
<dbReference type="PANTHER" id="PTHR43244">
    <property type="match status" value="1"/>
</dbReference>
<organism evidence="3 4">
    <name type="scientific">Novosphingobium chloroacetimidivorans</name>
    <dbReference type="NCBI Taxonomy" id="1428314"/>
    <lineage>
        <taxon>Bacteria</taxon>
        <taxon>Pseudomonadati</taxon>
        <taxon>Pseudomonadota</taxon>
        <taxon>Alphaproteobacteria</taxon>
        <taxon>Sphingomonadales</taxon>
        <taxon>Sphingomonadaceae</taxon>
        <taxon>Novosphingobium</taxon>
    </lineage>
</organism>
<keyword evidence="4" id="KW-1185">Reference proteome</keyword>
<keyword evidence="1 3" id="KW-0560">Oxidoreductase</keyword>